<dbReference type="InterPro" id="IPR006068">
    <property type="entry name" value="ATPase_P-typ_cation-transptr_C"/>
</dbReference>
<evidence type="ECO:0000256" key="4">
    <source>
        <dbReference type="ARBA" id="ARBA00022568"/>
    </source>
</evidence>
<dbReference type="Gene3D" id="2.70.150.10">
    <property type="entry name" value="Calcium-transporting ATPase, cytoplasmic transduction domain A"/>
    <property type="match status" value="1"/>
</dbReference>
<dbReference type="InterPro" id="IPR008250">
    <property type="entry name" value="ATPase_P-typ_transduc_dom_A_sf"/>
</dbReference>
<comment type="caution">
    <text evidence="16">Lacks conserved residue(s) required for the propagation of feature annotation.</text>
</comment>
<dbReference type="Pfam" id="PF00122">
    <property type="entry name" value="E1-E2_ATPase"/>
    <property type="match status" value="1"/>
</dbReference>
<dbReference type="GO" id="GO:0005524">
    <property type="term" value="F:ATP binding"/>
    <property type="evidence" value="ECO:0007669"/>
    <property type="project" value="UniProtKB-KW"/>
</dbReference>
<evidence type="ECO:0000256" key="1">
    <source>
        <dbReference type="ARBA" id="ARBA00004141"/>
    </source>
</evidence>
<keyword evidence="9 16" id="KW-0067">ATP-binding</keyword>
<keyword evidence="13 16" id="KW-0406">Ion transport</keyword>
<keyword evidence="8 16" id="KW-0106">Calcium</keyword>
<evidence type="ECO:0000256" key="16">
    <source>
        <dbReference type="RuleBase" id="RU361146"/>
    </source>
</evidence>
<evidence type="ECO:0000256" key="12">
    <source>
        <dbReference type="ARBA" id="ARBA00022989"/>
    </source>
</evidence>
<protein>
    <recommendedName>
        <fullName evidence="16">Calcium-transporting ATPase</fullName>
        <ecNumber evidence="16">7.2.2.10</ecNumber>
    </recommendedName>
</protein>
<evidence type="ECO:0000313" key="19">
    <source>
        <dbReference type="Proteomes" id="UP001642360"/>
    </source>
</evidence>
<comment type="function">
    <text evidence="16">Catalyzes the hydrolysis of ATP coupled with the transport of calcium.</text>
</comment>
<keyword evidence="5 16" id="KW-0812">Transmembrane</keyword>
<evidence type="ECO:0000256" key="7">
    <source>
        <dbReference type="ARBA" id="ARBA00022741"/>
    </source>
</evidence>
<dbReference type="InterPro" id="IPR023299">
    <property type="entry name" value="ATPase_P-typ_cyto_dom_N"/>
</dbReference>
<accession>A0ABC8T6I6</accession>
<dbReference type="InterPro" id="IPR023214">
    <property type="entry name" value="HAD_sf"/>
</dbReference>
<dbReference type="InterPro" id="IPR004014">
    <property type="entry name" value="ATPase_P-typ_cation-transptr_N"/>
</dbReference>
<evidence type="ECO:0000259" key="17">
    <source>
        <dbReference type="SMART" id="SM00831"/>
    </source>
</evidence>
<feature type="transmembrane region" description="Helical" evidence="16">
    <location>
        <begin position="113"/>
        <end position="132"/>
    </location>
</feature>
<keyword evidence="14 16" id="KW-0472">Membrane</keyword>
<dbReference type="EMBL" id="CAUOFW020004303">
    <property type="protein sequence ID" value="CAK9165029.1"/>
    <property type="molecule type" value="Genomic_DNA"/>
</dbReference>
<dbReference type="Gene3D" id="3.40.1110.10">
    <property type="entry name" value="Calcium-transporting ATPase, cytoplasmic domain N"/>
    <property type="match status" value="2"/>
</dbReference>
<dbReference type="NCBIfam" id="TIGR01494">
    <property type="entry name" value="ATPase_P-type"/>
    <property type="match status" value="1"/>
</dbReference>
<dbReference type="InterPro" id="IPR006408">
    <property type="entry name" value="P-type_ATPase_IIB"/>
</dbReference>
<dbReference type="Gene3D" id="3.40.50.1000">
    <property type="entry name" value="HAD superfamily/HAD-like"/>
    <property type="match status" value="2"/>
</dbReference>
<dbReference type="GO" id="GO:0016020">
    <property type="term" value="C:membrane"/>
    <property type="evidence" value="ECO:0007669"/>
    <property type="project" value="UniProtKB-SubCell"/>
</dbReference>
<keyword evidence="6" id="KW-0479">Metal-binding</keyword>
<dbReference type="SUPFAM" id="SSF81660">
    <property type="entry name" value="Metal cation-transporting ATPase, ATP-binding domain N"/>
    <property type="match status" value="1"/>
</dbReference>
<keyword evidence="19" id="KW-1185">Reference proteome</keyword>
<gene>
    <name evidence="18" type="ORF">ILEXP_LOCUS34172</name>
</gene>
<dbReference type="PRINTS" id="PR00119">
    <property type="entry name" value="CATATPASE"/>
</dbReference>
<feature type="transmembrane region" description="Helical" evidence="16">
    <location>
        <begin position="214"/>
        <end position="235"/>
    </location>
</feature>
<evidence type="ECO:0000313" key="18">
    <source>
        <dbReference type="EMBL" id="CAK9165029.1"/>
    </source>
</evidence>
<feature type="transmembrane region" description="Helical" evidence="16">
    <location>
        <begin position="84"/>
        <end position="101"/>
    </location>
</feature>
<evidence type="ECO:0000256" key="13">
    <source>
        <dbReference type="ARBA" id="ARBA00023065"/>
    </source>
</evidence>
<evidence type="ECO:0000256" key="6">
    <source>
        <dbReference type="ARBA" id="ARBA00022723"/>
    </source>
</evidence>
<dbReference type="GO" id="GO:0005516">
    <property type="term" value="F:calmodulin binding"/>
    <property type="evidence" value="ECO:0007669"/>
    <property type="project" value="UniProtKB-KW"/>
</dbReference>
<dbReference type="InterPro" id="IPR023298">
    <property type="entry name" value="ATPase_P-typ_TM_dom_sf"/>
</dbReference>
<keyword evidence="11" id="KW-0112">Calmodulin-binding</keyword>
<dbReference type="Pfam" id="PF13246">
    <property type="entry name" value="Cation_ATPase"/>
    <property type="match status" value="1"/>
</dbReference>
<dbReference type="PANTHER" id="PTHR24093:SF518">
    <property type="entry name" value="CALCIUM-TRANSPORTING ATPASE"/>
    <property type="match status" value="1"/>
</dbReference>
<name>A0ABC8T6I6_9AQUA</name>
<dbReference type="Gene3D" id="1.20.1110.10">
    <property type="entry name" value="Calcium-transporting ATPase, transmembrane domain"/>
    <property type="match status" value="2"/>
</dbReference>
<comment type="catalytic activity">
    <reaction evidence="15 16">
        <text>Ca(2+)(in) + ATP + H2O = Ca(2+)(out) + ADP + phosphate + H(+)</text>
        <dbReference type="Rhea" id="RHEA:18105"/>
        <dbReference type="ChEBI" id="CHEBI:15377"/>
        <dbReference type="ChEBI" id="CHEBI:15378"/>
        <dbReference type="ChEBI" id="CHEBI:29108"/>
        <dbReference type="ChEBI" id="CHEBI:30616"/>
        <dbReference type="ChEBI" id="CHEBI:43474"/>
        <dbReference type="ChEBI" id="CHEBI:456216"/>
        <dbReference type="EC" id="7.2.2.10"/>
    </reaction>
</comment>
<dbReference type="Proteomes" id="UP001642360">
    <property type="component" value="Unassembled WGS sequence"/>
</dbReference>
<dbReference type="PANTHER" id="PTHR24093">
    <property type="entry name" value="CATION TRANSPORTING ATPASE"/>
    <property type="match status" value="1"/>
</dbReference>
<proteinExistence type="inferred from homology"/>
<keyword evidence="3 16" id="KW-0813">Transport</keyword>
<keyword evidence="4 16" id="KW-0109">Calcium transport</keyword>
<feature type="domain" description="Cation-transporting P-type ATPase N-terminal" evidence="17">
    <location>
        <begin position="28"/>
        <end position="101"/>
    </location>
</feature>
<comment type="similarity">
    <text evidence="2 16">Belongs to the cation transport ATPase (P-type) (TC 3.A.3) family. Type IIB subfamily.</text>
</comment>
<feature type="transmembrane region" description="Helical" evidence="16">
    <location>
        <begin position="266"/>
        <end position="288"/>
    </location>
</feature>
<organism evidence="18 19">
    <name type="scientific">Ilex paraguariensis</name>
    <name type="common">yerba mate</name>
    <dbReference type="NCBI Taxonomy" id="185542"/>
    <lineage>
        <taxon>Eukaryota</taxon>
        <taxon>Viridiplantae</taxon>
        <taxon>Streptophyta</taxon>
        <taxon>Embryophyta</taxon>
        <taxon>Tracheophyta</taxon>
        <taxon>Spermatophyta</taxon>
        <taxon>Magnoliopsida</taxon>
        <taxon>eudicotyledons</taxon>
        <taxon>Gunneridae</taxon>
        <taxon>Pentapetalae</taxon>
        <taxon>asterids</taxon>
        <taxon>campanulids</taxon>
        <taxon>Aquifoliales</taxon>
        <taxon>Aquifoliaceae</taxon>
        <taxon>Ilex</taxon>
    </lineage>
</organism>
<comment type="subcellular location">
    <subcellularLocation>
        <location evidence="1 16">Membrane</location>
        <topology evidence="1 16">Multi-pass membrane protein</topology>
    </subcellularLocation>
</comment>
<dbReference type="EC" id="7.2.2.10" evidence="16"/>
<comment type="caution">
    <text evidence="18">The sequence shown here is derived from an EMBL/GenBank/DDBJ whole genome shotgun (WGS) entry which is preliminary data.</text>
</comment>
<dbReference type="SUPFAM" id="SSF81665">
    <property type="entry name" value="Calcium ATPase, transmembrane domain M"/>
    <property type="match status" value="1"/>
</dbReference>
<dbReference type="SMART" id="SM00831">
    <property type="entry name" value="Cation_ATPase_N"/>
    <property type="match status" value="1"/>
</dbReference>
<dbReference type="SUPFAM" id="SSF56784">
    <property type="entry name" value="HAD-like"/>
    <property type="match status" value="1"/>
</dbReference>
<dbReference type="SUPFAM" id="SSF81653">
    <property type="entry name" value="Calcium ATPase, transduction domain A"/>
    <property type="match status" value="1"/>
</dbReference>
<dbReference type="InterPro" id="IPR059000">
    <property type="entry name" value="ATPase_P-type_domA"/>
</dbReference>
<keyword evidence="10" id="KW-0460">Magnesium</keyword>
<dbReference type="Pfam" id="PF00690">
    <property type="entry name" value="Cation_ATPase_N"/>
    <property type="match status" value="1"/>
</dbReference>
<dbReference type="InterPro" id="IPR001757">
    <property type="entry name" value="P_typ_ATPase"/>
</dbReference>
<dbReference type="AlphaFoldDB" id="A0ABC8T6I6"/>
<dbReference type="Pfam" id="PF00689">
    <property type="entry name" value="Cation_ATPase_C"/>
    <property type="match status" value="1"/>
</dbReference>
<evidence type="ECO:0000256" key="8">
    <source>
        <dbReference type="ARBA" id="ARBA00022837"/>
    </source>
</evidence>
<evidence type="ECO:0000256" key="11">
    <source>
        <dbReference type="ARBA" id="ARBA00022860"/>
    </source>
</evidence>
<evidence type="ECO:0000256" key="9">
    <source>
        <dbReference type="ARBA" id="ARBA00022840"/>
    </source>
</evidence>
<evidence type="ECO:0000256" key="5">
    <source>
        <dbReference type="ARBA" id="ARBA00022692"/>
    </source>
</evidence>
<sequence>MAPGICHSLHQSSLTKLVESKNIEQLLQFGGVVGVVSALETDSEKGIQGSVEGIGNRRKVFGLNTYTKPHMNTLQIVLEAFKDPIIFILLLCATLSIGFGVKKHGPKGWSDGGSILVAVFLVIIVSCLSNYWPRRHFHKLSRAGYNFPVDVIRNGQTVHILTFDLVVGDVIRLRIGDQVPADGLFMDGQSLHVDESRITGRTNIVEVNCSHNPFLLSGTMVADGCALMVVTSVGLNTAWGEMMSSISCNYIDKTPLQAKLHKLTLFIAKVGMVVAFLVLVVLLIRYFMGRMHDVNGNREFVRGNTSIHHVFNAVVGILATPIAIASAAIPEGLLLAVTITLVFSTKRMAVDQARMRNLSAYKAIGSATVICTNKRGALTLNHMEVTKFWLGQNYVEEGESSLIAPNVRELFCQGVGMNKQEVPSEPPYELSENQIEKAIYDWGVAEMGMDMEELKDICTILRFEDFNSEEEAGILIRKEADNTIHLHQKGAPEVILAMCSQYSEDTGIIKVINKGTREKLEHTVQEMTANGLQCIAFAHKQMPDDNDDGEFHLKLEEESLILLGILGLKYPCRPEVKKAVIDCQQAGVNITMITGDDITTARASAIEYGIIEQNQDNSGKVIDGVEFQNYTNEERREKADKIRVMARASTFHKLLMVQCLKERGHVVAVTGDSKGDALVVMEADIGLSLGIQGTHIAKENSDIVILDDNFVSVARVLRWGKGMYNNIQIFTQFQLTVSIASLVIDFVTAISSSEPPTINIVAAISAGEVPYATLQILWVRLIVGTLASLALTIEKPAEELMQQPPIDRSKPFITNIMWRNIVAQALYQIAILLTIQFKGESIFNVNAKVLIVEFLKRFADTERLNWGQWGACIGIAVVSWPIGWLVKCIPVPKKPFSSYLKGQNLSV</sequence>
<dbReference type="GO" id="GO:0046872">
    <property type="term" value="F:metal ion binding"/>
    <property type="evidence" value="ECO:0007669"/>
    <property type="project" value="UniProtKB-KW"/>
</dbReference>
<evidence type="ECO:0000256" key="3">
    <source>
        <dbReference type="ARBA" id="ARBA00022448"/>
    </source>
</evidence>
<keyword evidence="7 16" id="KW-0547">Nucleotide-binding</keyword>
<keyword evidence="12 16" id="KW-1133">Transmembrane helix</keyword>
<dbReference type="NCBIfam" id="TIGR01517">
    <property type="entry name" value="ATPase-IIB_Ca"/>
    <property type="match status" value="1"/>
</dbReference>
<dbReference type="GO" id="GO:0005388">
    <property type="term" value="F:P-type calcium transporter activity"/>
    <property type="evidence" value="ECO:0007669"/>
    <property type="project" value="UniProtKB-EC"/>
</dbReference>
<evidence type="ECO:0000256" key="10">
    <source>
        <dbReference type="ARBA" id="ARBA00022842"/>
    </source>
</evidence>
<feature type="transmembrane region" description="Helical" evidence="16">
    <location>
        <begin position="309"/>
        <end position="327"/>
    </location>
</feature>
<evidence type="ECO:0000256" key="14">
    <source>
        <dbReference type="ARBA" id="ARBA00023136"/>
    </source>
</evidence>
<evidence type="ECO:0000256" key="15">
    <source>
        <dbReference type="ARBA" id="ARBA00048694"/>
    </source>
</evidence>
<dbReference type="InterPro" id="IPR036412">
    <property type="entry name" value="HAD-like_sf"/>
</dbReference>
<reference evidence="18 19" key="1">
    <citation type="submission" date="2024-02" db="EMBL/GenBank/DDBJ databases">
        <authorList>
            <person name="Vignale AGUSTIN F."/>
            <person name="Sosa J E."/>
            <person name="Modenutti C."/>
        </authorList>
    </citation>
    <scope>NUCLEOTIDE SEQUENCE [LARGE SCALE GENOMIC DNA]</scope>
</reference>
<evidence type="ECO:0000256" key="2">
    <source>
        <dbReference type="ARBA" id="ARBA00006124"/>
    </source>
</evidence>